<sequence>MAPKNEGGQGGREGNSRGECYTCGSTGHLSRDCAQTDNKGGRGRTCDRGGGYDFSRATGGSLQEHNLIEVPWPCDDDDDFKSRSYETSPKSFRFGINYDEEPTDIDVHRLRQAWSDLDLRFPAEHHSEHIEAWQQFLNSPEEDKYRRFKVIVIEDFTMCGRDLLLFHWNNEGLPEHHLHVLLLLGPFPDEISQWIEANSRPKERDEKWYDTMRDYYLDYLRGEYITKDLEPLITGRPVAFEVRKTVEL</sequence>
<dbReference type="Pfam" id="PF00098">
    <property type="entry name" value="zf-CCHC"/>
    <property type="match status" value="1"/>
</dbReference>
<dbReference type="Gene3D" id="4.10.60.10">
    <property type="entry name" value="Zinc finger, CCHC-type"/>
    <property type="match status" value="1"/>
</dbReference>
<organism evidence="3">
    <name type="scientific">Mytilinidion resinicola</name>
    <dbReference type="NCBI Taxonomy" id="574789"/>
    <lineage>
        <taxon>Eukaryota</taxon>
        <taxon>Fungi</taxon>
        <taxon>Dikarya</taxon>
        <taxon>Ascomycota</taxon>
        <taxon>Pezizomycotina</taxon>
        <taxon>Dothideomycetes</taxon>
        <taxon>Pleosporomycetidae</taxon>
        <taxon>Mytilinidiales</taxon>
        <taxon>Mytilinidiaceae</taxon>
        <taxon>Mytilinidion</taxon>
    </lineage>
</organism>
<evidence type="ECO:0000259" key="2">
    <source>
        <dbReference type="PROSITE" id="PS50158"/>
    </source>
</evidence>
<accession>A0A6A6YAW5</accession>
<dbReference type="Proteomes" id="UP000504636">
    <property type="component" value="Unplaced"/>
</dbReference>
<reference evidence="5" key="2">
    <citation type="submission" date="2020-04" db="EMBL/GenBank/DDBJ databases">
        <authorList>
            <consortium name="NCBI Genome Project"/>
        </authorList>
    </citation>
    <scope>NUCLEOTIDE SEQUENCE</scope>
    <source>
        <strain evidence="5">CBS 304.34</strain>
    </source>
</reference>
<dbReference type="SUPFAM" id="SSF57756">
    <property type="entry name" value="Retrovirus zinc finger-like domains"/>
    <property type="match status" value="1"/>
</dbReference>
<dbReference type="EMBL" id="MU003711">
    <property type="protein sequence ID" value="KAF2804987.1"/>
    <property type="molecule type" value="Genomic_DNA"/>
</dbReference>
<dbReference type="GO" id="GO:0008270">
    <property type="term" value="F:zinc ion binding"/>
    <property type="evidence" value="ECO:0007669"/>
    <property type="project" value="UniProtKB-KW"/>
</dbReference>
<dbReference type="GeneID" id="54466875"/>
<evidence type="ECO:0000256" key="1">
    <source>
        <dbReference type="PROSITE-ProRule" id="PRU00047"/>
    </source>
</evidence>
<dbReference type="SMART" id="SM00343">
    <property type="entry name" value="ZnF_C2HC"/>
    <property type="match status" value="1"/>
</dbReference>
<evidence type="ECO:0000313" key="5">
    <source>
        <dbReference type="RefSeq" id="XP_033571951.1"/>
    </source>
</evidence>
<reference evidence="3 5" key="1">
    <citation type="journal article" date="2020" name="Stud. Mycol.">
        <title>101 Dothideomycetes genomes: a test case for predicting lifestyles and emergence of pathogens.</title>
        <authorList>
            <person name="Haridas S."/>
            <person name="Albert R."/>
            <person name="Binder M."/>
            <person name="Bloem J."/>
            <person name="Labutti K."/>
            <person name="Salamov A."/>
            <person name="Andreopoulos B."/>
            <person name="Baker S."/>
            <person name="Barry K."/>
            <person name="Bills G."/>
            <person name="Bluhm B."/>
            <person name="Cannon C."/>
            <person name="Castanera R."/>
            <person name="Culley D."/>
            <person name="Daum C."/>
            <person name="Ezra D."/>
            <person name="Gonzalez J."/>
            <person name="Henrissat B."/>
            <person name="Kuo A."/>
            <person name="Liang C."/>
            <person name="Lipzen A."/>
            <person name="Lutzoni F."/>
            <person name="Magnuson J."/>
            <person name="Mondo S."/>
            <person name="Nolan M."/>
            <person name="Ohm R."/>
            <person name="Pangilinan J."/>
            <person name="Park H.-J."/>
            <person name="Ramirez L."/>
            <person name="Alfaro M."/>
            <person name="Sun H."/>
            <person name="Tritt A."/>
            <person name="Yoshinaga Y."/>
            <person name="Zwiers L.-H."/>
            <person name="Turgeon B."/>
            <person name="Goodwin S."/>
            <person name="Spatafora J."/>
            <person name="Crous P."/>
            <person name="Grigoriev I."/>
        </authorList>
    </citation>
    <scope>NUCLEOTIDE SEQUENCE</scope>
    <source>
        <strain evidence="3 5">CBS 304.34</strain>
    </source>
</reference>
<dbReference type="InterPro" id="IPR036875">
    <property type="entry name" value="Znf_CCHC_sf"/>
</dbReference>
<dbReference type="GO" id="GO:0003676">
    <property type="term" value="F:nucleic acid binding"/>
    <property type="evidence" value="ECO:0007669"/>
    <property type="project" value="InterPro"/>
</dbReference>
<dbReference type="OrthoDB" id="427960at2759"/>
<keyword evidence="1" id="KW-0479">Metal-binding</keyword>
<keyword evidence="1" id="KW-0863">Zinc-finger</keyword>
<reference evidence="5" key="3">
    <citation type="submission" date="2025-04" db="UniProtKB">
        <authorList>
            <consortium name="RefSeq"/>
        </authorList>
    </citation>
    <scope>IDENTIFICATION</scope>
    <source>
        <strain evidence="5">CBS 304.34</strain>
    </source>
</reference>
<dbReference type="AlphaFoldDB" id="A0A6A6YAW5"/>
<dbReference type="PROSITE" id="PS50158">
    <property type="entry name" value="ZF_CCHC"/>
    <property type="match status" value="1"/>
</dbReference>
<keyword evidence="4" id="KW-1185">Reference proteome</keyword>
<proteinExistence type="predicted"/>
<evidence type="ECO:0000313" key="3">
    <source>
        <dbReference type="EMBL" id="KAF2804987.1"/>
    </source>
</evidence>
<name>A0A6A6YAW5_9PEZI</name>
<protein>
    <recommendedName>
        <fullName evidence="2">CCHC-type domain-containing protein</fullName>
    </recommendedName>
</protein>
<keyword evidence="1" id="KW-0862">Zinc</keyword>
<evidence type="ECO:0000313" key="4">
    <source>
        <dbReference type="Proteomes" id="UP000504636"/>
    </source>
</evidence>
<dbReference type="RefSeq" id="XP_033571951.1">
    <property type="nucleotide sequence ID" value="XM_033725982.1"/>
</dbReference>
<feature type="domain" description="CCHC-type" evidence="2">
    <location>
        <begin position="20"/>
        <end position="35"/>
    </location>
</feature>
<gene>
    <name evidence="3 5" type="ORF">BDZ99DRAFT_525318</name>
</gene>
<dbReference type="InterPro" id="IPR001878">
    <property type="entry name" value="Znf_CCHC"/>
</dbReference>